<gene>
    <name evidence="1" type="ORF">ACTOB_003039</name>
</gene>
<evidence type="ECO:0000313" key="2">
    <source>
        <dbReference type="Proteomes" id="UP001240150"/>
    </source>
</evidence>
<sequence length="116" mass="13333">MKTRERYPIVIDVGTTFRMAVKPGEYQQDQKYYYDTTELASVTFQIRSAEYSYNHKYSMNYQDGLWHVVIPSAVTGTYAPHKSMYYVIDGVYASGDVKRLLEGPVQIRPIGGTGRF</sequence>
<dbReference type="Proteomes" id="UP001240150">
    <property type="component" value="Chromosome"/>
</dbReference>
<proteinExistence type="predicted"/>
<reference evidence="1 2" key="1">
    <citation type="submission" date="2023-06" db="EMBL/GenBank/DDBJ databases">
        <authorList>
            <person name="Yushchuk O."/>
            <person name="Binda E."/>
            <person name="Ruckert-Reed C."/>
            <person name="Fedorenko V."/>
            <person name="Kalinowski J."/>
            <person name="Marinelli F."/>
        </authorList>
    </citation>
    <scope>NUCLEOTIDE SEQUENCE [LARGE SCALE GENOMIC DNA]</scope>
    <source>
        <strain evidence="1 2">NRRL 3884</strain>
    </source>
</reference>
<dbReference type="RefSeq" id="WP_284920826.1">
    <property type="nucleotide sequence ID" value="NZ_CP126980.1"/>
</dbReference>
<name>A0ABY8WS41_9ACTN</name>
<evidence type="ECO:0000313" key="1">
    <source>
        <dbReference type="EMBL" id="WIM99388.1"/>
    </source>
</evidence>
<accession>A0ABY8WS41</accession>
<keyword evidence="2" id="KW-1185">Reference proteome</keyword>
<organism evidence="1 2">
    <name type="scientific">Actinoplanes oblitus</name>
    <dbReference type="NCBI Taxonomy" id="3040509"/>
    <lineage>
        <taxon>Bacteria</taxon>
        <taxon>Bacillati</taxon>
        <taxon>Actinomycetota</taxon>
        <taxon>Actinomycetes</taxon>
        <taxon>Micromonosporales</taxon>
        <taxon>Micromonosporaceae</taxon>
        <taxon>Actinoplanes</taxon>
    </lineage>
</organism>
<dbReference type="EMBL" id="CP126980">
    <property type="protein sequence ID" value="WIM99388.1"/>
    <property type="molecule type" value="Genomic_DNA"/>
</dbReference>
<protein>
    <submittedName>
        <fullName evidence="1">Uncharacterized protein</fullName>
    </submittedName>
</protein>